<accession>A0A134B8R8</accession>
<gene>
    <name evidence="1" type="ORF">HMPREF3185_01008</name>
</gene>
<proteinExistence type="predicted"/>
<dbReference type="EMBL" id="LSDK01000068">
    <property type="protein sequence ID" value="KXB76338.1"/>
    <property type="molecule type" value="Genomic_DNA"/>
</dbReference>
<organism evidence="1 2">
    <name type="scientific">Porphyromonas somerae</name>
    <dbReference type="NCBI Taxonomy" id="322095"/>
    <lineage>
        <taxon>Bacteria</taxon>
        <taxon>Pseudomonadati</taxon>
        <taxon>Bacteroidota</taxon>
        <taxon>Bacteroidia</taxon>
        <taxon>Bacteroidales</taxon>
        <taxon>Porphyromonadaceae</taxon>
        <taxon>Porphyromonas</taxon>
    </lineage>
</organism>
<evidence type="ECO:0008006" key="3">
    <source>
        <dbReference type="Google" id="ProtNLM"/>
    </source>
</evidence>
<dbReference type="InterPro" id="IPR012337">
    <property type="entry name" value="RNaseH-like_sf"/>
</dbReference>
<keyword evidence="2" id="KW-1185">Reference proteome</keyword>
<protein>
    <recommendedName>
        <fullName evidence="3">Integrase catalytic domain-containing protein</fullName>
    </recommendedName>
</protein>
<comment type="caution">
    <text evidence="1">The sequence shown here is derived from an EMBL/GenBank/DDBJ whole genome shotgun (WGS) entry which is preliminary data.</text>
</comment>
<dbReference type="SUPFAM" id="SSF53098">
    <property type="entry name" value="Ribonuclease H-like"/>
    <property type="match status" value="1"/>
</dbReference>
<dbReference type="AlphaFoldDB" id="A0A134B8R8"/>
<dbReference type="PATRIC" id="fig|322095.3.peg.995"/>
<reference evidence="2" key="1">
    <citation type="submission" date="2016-01" db="EMBL/GenBank/DDBJ databases">
        <authorList>
            <person name="Mitreva M."/>
            <person name="Pepin K.H."/>
            <person name="Mihindukulasuriya K.A."/>
            <person name="Fulton R."/>
            <person name="Fronick C."/>
            <person name="O'Laughlin M."/>
            <person name="Miner T."/>
            <person name="Herter B."/>
            <person name="Rosa B.A."/>
            <person name="Cordes M."/>
            <person name="Tomlinson C."/>
            <person name="Wollam A."/>
            <person name="Palsikar V.B."/>
            <person name="Mardis E.R."/>
            <person name="Wilson R.K."/>
        </authorList>
    </citation>
    <scope>NUCLEOTIDE SEQUENCE [LARGE SCALE GENOMIC DNA]</scope>
    <source>
        <strain evidence="2">KA00683</strain>
    </source>
</reference>
<dbReference type="InterPro" id="IPR036397">
    <property type="entry name" value="RNaseH_sf"/>
</dbReference>
<dbReference type="RefSeq" id="WP_197417838.1">
    <property type="nucleotide sequence ID" value="NZ_KQ960440.1"/>
</dbReference>
<dbReference type="Proteomes" id="UP000070224">
    <property type="component" value="Unassembled WGS sequence"/>
</dbReference>
<name>A0A134B8R8_9PORP</name>
<dbReference type="Gene3D" id="3.30.420.10">
    <property type="entry name" value="Ribonuclease H-like superfamily/Ribonuclease H"/>
    <property type="match status" value="1"/>
</dbReference>
<sequence length="697" mass="80698">MLQHYGKSTVIDLSDLVEDRRTAEDQSECLAPVVTYSNYKKLLLRGKINVVRQGKGKGNSVLIDYDSLPRELRDKVDQRIGSDAVHVAVLRKWFSDHYQRDRQAQEYYPKRLRELNLTLSLERIAQLTEEYIVNASVLQSVRSLQADIRLLKRVMGGSKKVRWEQLASAISYYRQEVGHTLPQSAPRFRKALREFEQKGYESLISKKFGNQQTRKVDHDTLRLLLAIDNDDTRPYNSTVADRYNDFVEGLVAIYNPETGELYDNRQYKPLSASTVAFYLNTPEAKALRGKVHDDYQTWRGKHQPYVMRNRPTMSLSKISLDDRDLKIKVNWREQGISETVSLKIYVAYDLASQAIIGYAFSGKKRHDIFIGCLRSTFRTLLSLGLPCPHEAEVEQHLVSDFRTSLMADGALFPKALFLAPGNSQAKGAEHFNRLFKYTIEKEYIPNTGRHYAKLEANQTSEEKSFDEHNDRFKVKAWAYEDAVAYYEELIYKYNHSPHSNEAYWGGRTRWEVLQESVNPELASIDEHRLAVLLGEHRATSVRRGSIKANYRSFALSPEAIGKLKDRNGKVDAYWWEQEEGQMDEVYVYEGGRYIETAVEVERFNEATIEQTAEDRKKLHGQLQRVKSFDTYITERLPDKARLLKEETHRMLTDLEPQEVVTLRRGEDGELHDENETEDWLVTSPEVDDIRARALADL</sequence>
<dbReference type="STRING" id="322095.HMPREF3185_01008"/>
<evidence type="ECO:0000313" key="1">
    <source>
        <dbReference type="EMBL" id="KXB76338.1"/>
    </source>
</evidence>
<dbReference type="GO" id="GO:0003676">
    <property type="term" value="F:nucleic acid binding"/>
    <property type="evidence" value="ECO:0007669"/>
    <property type="project" value="InterPro"/>
</dbReference>
<evidence type="ECO:0000313" key="2">
    <source>
        <dbReference type="Proteomes" id="UP000070224"/>
    </source>
</evidence>